<feature type="domain" description="RRM" evidence="4">
    <location>
        <begin position="463"/>
        <end position="548"/>
    </location>
</feature>
<dbReference type="EMBL" id="JADFTS010000006">
    <property type="protein sequence ID" value="KAF9603823.1"/>
    <property type="molecule type" value="Genomic_DNA"/>
</dbReference>
<evidence type="ECO:0000313" key="6">
    <source>
        <dbReference type="Proteomes" id="UP000631114"/>
    </source>
</evidence>
<feature type="region of interest" description="Disordered" evidence="3">
    <location>
        <begin position="1"/>
        <end position="132"/>
    </location>
</feature>
<dbReference type="Pfam" id="PF00076">
    <property type="entry name" value="RRM_1"/>
    <property type="match status" value="3"/>
</dbReference>
<organism evidence="5 6">
    <name type="scientific">Coptis chinensis</name>
    <dbReference type="NCBI Taxonomy" id="261450"/>
    <lineage>
        <taxon>Eukaryota</taxon>
        <taxon>Viridiplantae</taxon>
        <taxon>Streptophyta</taxon>
        <taxon>Embryophyta</taxon>
        <taxon>Tracheophyta</taxon>
        <taxon>Spermatophyta</taxon>
        <taxon>Magnoliopsida</taxon>
        <taxon>Ranunculales</taxon>
        <taxon>Ranunculaceae</taxon>
        <taxon>Coptidoideae</taxon>
        <taxon>Coptis</taxon>
    </lineage>
</organism>
<evidence type="ECO:0000256" key="1">
    <source>
        <dbReference type="ARBA" id="ARBA00022884"/>
    </source>
</evidence>
<name>A0A835HV34_9MAGN</name>
<dbReference type="CDD" id="cd00590">
    <property type="entry name" value="RRM_SF"/>
    <property type="match status" value="3"/>
</dbReference>
<dbReference type="InterPro" id="IPR035979">
    <property type="entry name" value="RBD_domain_sf"/>
</dbReference>
<dbReference type="SUPFAM" id="SSF54928">
    <property type="entry name" value="RNA-binding domain, RBD"/>
    <property type="match status" value="2"/>
</dbReference>
<dbReference type="SMART" id="SM00360">
    <property type="entry name" value="RRM"/>
    <property type="match status" value="3"/>
</dbReference>
<evidence type="ECO:0000256" key="3">
    <source>
        <dbReference type="SAM" id="MobiDB-lite"/>
    </source>
</evidence>
<sequence length="883" mass="97640">MRTRNSDTPKPAPTKKTPPIKKNPPSKSSTKPTPATSATTTTPKTGSTSTPKQIKTTAATASKLSTTKVVTKPKVEKDASLTPEIKVTLVTSKPKVEKDASSSTPKVEKVASSPVETTTTPEIKVTPPVATMPKVEEGGNALAETVKVTPKAKGTPKARTVVVKKKIVKMTSAAAKAKAAAAKPALVIVDETVKKEEEPVVENVNEPLNKEEEEVVGGVDESLKKEESVVAKVGESLKEKEKDVMNDEEDSKKEEISHSHSVESPKNVESEPVDVKEEEQMEKEDDVQEAVDDTMDPVGNVDNMEEDVKEDTEGKEVQLDEEDQDIEEEIADYGEEEGFEEPAGDEECSEDDQSEPDEEAKGLDEENREISALAKERKIKKEREIFVGGLDRDAGEEDVRKVFESVGEVIEVRLNKNPSSNKNKGYAFVKFANKEQANKALSEIKNPVIRGKRCGVAPSEDNDTLFVGNICNTWTKEAIKKKLKEYGLEGVENITLVADARHEGLSRGFSFVEFSCHVDAMLAYKRLQKPDAVFGHAERTVKVAFAEPLREPDPEIMAQVKSVFVDGLPPYWDEDRVREHFKPYGEIERIVLARNMPSAKRKDFGFVDFTTHGAAITCIDGVNNTELGDEKSKSKVKVRLSNPLPKTQAVKGGLCGGFRIGRPGSGFSRFGRGNGRGGRPFNRVNFQRGNDFHARGRGRTGRFSSPCDIVESPYTEIRVRRPVDGRGGFGGQRGYNEEFSSRAAPPPPSRPDLGRSRYASTERGRGRYTQLRRQPYSPEGRFSRPVGARHYVDDPYLYEDGGYGLKRPYSMVDHDPGYLEPSRLRPRFDQPDLVMPSRETRYQDSFGAGSSRYPPDYYNSAYSSGAYSPMYGADRSYGGGYYF</sequence>
<feature type="compositionally biased region" description="Low complexity" evidence="3">
    <location>
        <begin position="23"/>
        <end position="72"/>
    </location>
</feature>
<evidence type="ECO:0000259" key="4">
    <source>
        <dbReference type="PROSITE" id="PS50102"/>
    </source>
</evidence>
<keyword evidence="1 2" id="KW-0694">RNA-binding</keyword>
<keyword evidence="6" id="KW-1185">Reference proteome</keyword>
<feature type="compositionally biased region" description="Acidic residues" evidence="3">
    <location>
        <begin position="276"/>
        <end position="295"/>
    </location>
</feature>
<dbReference type="Proteomes" id="UP000631114">
    <property type="component" value="Unassembled WGS sequence"/>
</dbReference>
<evidence type="ECO:0000256" key="2">
    <source>
        <dbReference type="PROSITE-ProRule" id="PRU00176"/>
    </source>
</evidence>
<reference evidence="5 6" key="1">
    <citation type="submission" date="2020-10" db="EMBL/GenBank/DDBJ databases">
        <title>The Coptis chinensis genome and diversification of protoberbering-type alkaloids.</title>
        <authorList>
            <person name="Wang B."/>
            <person name="Shu S."/>
            <person name="Song C."/>
            <person name="Liu Y."/>
        </authorList>
    </citation>
    <scope>NUCLEOTIDE SEQUENCE [LARGE SCALE GENOMIC DNA]</scope>
    <source>
        <strain evidence="5">HL-2020</strain>
        <tissue evidence="5">Leaf</tissue>
    </source>
</reference>
<feature type="domain" description="RRM" evidence="4">
    <location>
        <begin position="561"/>
        <end position="643"/>
    </location>
</feature>
<dbReference type="InterPro" id="IPR012677">
    <property type="entry name" value="Nucleotide-bd_a/b_plait_sf"/>
</dbReference>
<dbReference type="GO" id="GO:0003723">
    <property type="term" value="F:RNA binding"/>
    <property type="evidence" value="ECO:0007669"/>
    <property type="project" value="UniProtKB-UniRule"/>
</dbReference>
<feature type="compositionally biased region" description="Basic and acidic residues" evidence="3">
    <location>
        <begin position="221"/>
        <end position="275"/>
    </location>
</feature>
<evidence type="ECO:0000313" key="5">
    <source>
        <dbReference type="EMBL" id="KAF9603823.1"/>
    </source>
</evidence>
<comment type="caution">
    <text evidence="5">The sequence shown here is derived from an EMBL/GenBank/DDBJ whole genome shotgun (WGS) entry which is preliminary data.</text>
</comment>
<dbReference type="FunFam" id="3.30.70.330:FF:000816">
    <property type="entry name" value="Heterogeneous nuclear ribonucleoprotein Q"/>
    <property type="match status" value="1"/>
</dbReference>
<dbReference type="AlphaFoldDB" id="A0A835HV34"/>
<protein>
    <recommendedName>
        <fullName evidence="4">RRM domain-containing protein</fullName>
    </recommendedName>
</protein>
<dbReference type="PROSITE" id="PS50102">
    <property type="entry name" value="RRM"/>
    <property type="match status" value="3"/>
</dbReference>
<dbReference type="InterPro" id="IPR000504">
    <property type="entry name" value="RRM_dom"/>
</dbReference>
<dbReference type="FunFam" id="3.30.70.330:FF:000187">
    <property type="entry name" value="Heterogeneous nuclear ribonucleoprotein Q"/>
    <property type="match status" value="1"/>
</dbReference>
<feature type="compositionally biased region" description="Acidic residues" evidence="3">
    <location>
        <begin position="319"/>
        <end position="358"/>
    </location>
</feature>
<dbReference type="PANTHER" id="PTHR21245">
    <property type="entry name" value="HETEROGENEOUS NUCLEAR RIBONUCLEOPROTEIN"/>
    <property type="match status" value="1"/>
</dbReference>
<feature type="compositionally biased region" description="Basic and acidic residues" evidence="3">
    <location>
        <begin position="752"/>
        <end position="765"/>
    </location>
</feature>
<proteinExistence type="predicted"/>
<feature type="compositionally biased region" description="Basic and acidic residues" evidence="3">
    <location>
        <begin position="359"/>
        <end position="368"/>
    </location>
</feature>
<dbReference type="OrthoDB" id="3800936at2759"/>
<feature type="domain" description="RRM" evidence="4">
    <location>
        <begin position="383"/>
        <end position="461"/>
    </location>
</feature>
<dbReference type="Gene3D" id="3.30.70.330">
    <property type="match status" value="3"/>
</dbReference>
<gene>
    <name evidence="5" type="ORF">IFM89_037957</name>
</gene>
<feature type="region of interest" description="Disordered" evidence="3">
    <location>
        <begin position="197"/>
        <end position="368"/>
    </location>
</feature>
<feature type="region of interest" description="Disordered" evidence="3">
    <location>
        <begin position="666"/>
        <end position="785"/>
    </location>
</feature>
<accession>A0A835HV34</accession>